<keyword evidence="6 10" id="KW-0472">Membrane</keyword>
<sequence>MLKLLETSAFPRPFHQPSSCKIKNPLAKFAGFKLDMLNFSRAISENVSNSTSGEGDIASVPVEVSTIISIIINTITCPFTVLLNVLVIQAVKTRPRLRTNSNILLACLAVTDALSGLLGQPSYILWRITLIFGISSSQAVASFYYDVMAALVLASYLHLMLVTFERLVAIKFTMHYSNIMTHNTIKITVSVFWIISFLGGVFSALKMYYVLLPMTGLATNSCIVFVASAYLILYHETRRHQKKIKAEQLPAEEVERFSTENRALKTTMFVVGAVVVCLLPLGFCLIVMNAGLYVKCPISDQVWQTFGLLNSFVNPLIYCFRQKEMKKFIFGKKTHVVQPFI</sequence>
<dbReference type="GO" id="GO:0005886">
    <property type="term" value="C:plasma membrane"/>
    <property type="evidence" value="ECO:0007669"/>
    <property type="project" value="UniProtKB-SubCell"/>
</dbReference>
<feature type="transmembrane region" description="Helical" evidence="10">
    <location>
        <begin position="211"/>
        <end position="233"/>
    </location>
</feature>
<keyword evidence="4 10" id="KW-1133">Transmembrane helix</keyword>
<keyword evidence="5" id="KW-0297">G-protein coupled receptor</keyword>
<feature type="transmembrane region" description="Helical" evidence="10">
    <location>
        <begin position="185"/>
        <end position="205"/>
    </location>
</feature>
<comment type="caution">
    <text evidence="12">The sequence shown here is derived from an EMBL/GenBank/DDBJ whole genome shotgun (WGS) entry which is preliminary data.</text>
</comment>
<dbReference type="PRINTS" id="PR00237">
    <property type="entry name" value="GPCRRHODOPSN"/>
</dbReference>
<evidence type="ECO:0000259" key="11">
    <source>
        <dbReference type="PROSITE" id="PS50262"/>
    </source>
</evidence>
<feature type="transmembrane region" description="Helical" evidence="10">
    <location>
        <begin position="143"/>
        <end position="164"/>
    </location>
</feature>
<name>A0A3M6T7K2_POCDA</name>
<dbReference type="PROSITE" id="PS50262">
    <property type="entry name" value="G_PROTEIN_RECEP_F1_2"/>
    <property type="match status" value="1"/>
</dbReference>
<reference evidence="12 13" key="1">
    <citation type="journal article" date="2018" name="Sci. Rep.">
        <title>Comparative analysis of the Pocillopora damicornis genome highlights role of immune system in coral evolution.</title>
        <authorList>
            <person name="Cunning R."/>
            <person name="Bay R.A."/>
            <person name="Gillette P."/>
            <person name="Baker A.C."/>
            <person name="Traylor-Knowles N."/>
        </authorList>
    </citation>
    <scope>NUCLEOTIDE SEQUENCE [LARGE SCALE GENOMIC DNA]</scope>
    <source>
        <strain evidence="12">RSMAS</strain>
        <tissue evidence="12">Whole animal</tissue>
    </source>
</reference>
<comment type="subcellular location">
    <subcellularLocation>
        <location evidence="1">Cell membrane</location>
        <topology evidence="1">Multi-pass membrane protein</topology>
    </subcellularLocation>
</comment>
<dbReference type="PANTHER" id="PTHR24246:SF27">
    <property type="entry name" value="ADENOSINE RECEPTOR, ISOFORM A"/>
    <property type="match status" value="1"/>
</dbReference>
<feature type="domain" description="G-protein coupled receptors family 1 profile" evidence="11">
    <location>
        <begin position="83"/>
        <end position="318"/>
    </location>
</feature>
<keyword evidence="13" id="KW-1185">Reference proteome</keyword>
<dbReference type="Proteomes" id="UP000275408">
    <property type="component" value="Unassembled WGS sequence"/>
</dbReference>
<evidence type="ECO:0000256" key="5">
    <source>
        <dbReference type="ARBA" id="ARBA00023040"/>
    </source>
</evidence>
<evidence type="ECO:0000313" key="12">
    <source>
        <dbReference type="EMBL" id="RMX37293.1"/>
    </source>
</evidence>
<dbReference type="CDD" id="cd00637">
    <property type="entry name" value="7tm_classA_rhodopsin-like"/>
    <property type="match status" value="1"/>
</dbReference>
<feature type="transmembrane region" description="Helical" evidence="10">
    <location>
        <begin position="302"/>
        <end position="320"/>
    </location>
</feature>
<keyword evidence="9" id="KW-0807">Transducer</keyword>
<evidence type="ECO:0000256" key="9">
    <source>
        <dbReference type="ARBA" id="ARBA00023224"/>
    </source>
</evidence>
<evidence type="ECO:0000256" key="3">
    <source>
        <dbReference type="ARBA" id="ARBA00022692"/>
    </source>
</evidence>
<evidence type="ECO:0000256" key="4">
    <source>
        <dbReference type="ARBA" id="ARBA00022989"/>
    </source>
</evidence>
<accession>A0A3M6T7K2</accession>
<feature type="transmembrane region" description="Helical" evidence="10">
    <location>
        <begin position="266"/>
        <end position="290"/>
    </location>
</feature>
<dbReference type="Pfam" id="PF00001">
    <property type="entry name" value="7tm_1"/>
    <property type="match status" value="2"/>
</dbReference>
<dbReference type="EMBL" id="RCHS01004155">
    <property type="protein sequence ID" value="RMX37293.1"/>
    <property type="molecule type" value="Genomic_DNA"/>
</dbReference>
<keyword evidence="2" id="KW-1003">Cell membrane</keyword>
<organism evidence="12 13">
    <name type="scientific">Pocillopora damicornis</name>
    <name type="common">Cauliflower coral</name>
    <name type="synonym">Millepora damicornis</name>
    <dbReference type="NCBI Taxonomy" id="46731"/>
    <lineage>
        <taxon>Eukaryota</taxon>
        <taxon>Metazoa</taxon>
        <taxon>Cnidaria</taxon>
        <taxon>Anthozoa</taxon>
        <taxon>Hexacorallia</taxon>
        <taxon>Scleractinia</taxon>
        <taxon>Astrocoeniina</taxon>
        <taxon>Pocilloporidae</taxon>
        <taxon>Pocillopora</taxon>
    </lineage>
</organism>
<feature type="transmembrane region" description="Helical" evidence="10">
    <location>
        <begin position="103"/>
        <end position="123"/>
    </location>
</feature>
<evidence type="ECO:0000256" key="7">
    <source>
        <dbReference type="ARBA" id="ARBA00023170"/>
    </source>
</evidence>
<evidence type="ECO:0000313" key="13">
    <source>
        <dbReference type="Proteomes" id="UP000275408"/>
    </source>
</evidence>
<dbReference type="OrthoDB" id="5958759at2759"/>
<gene>
    <name evidence="12" type="ORF">pdam_00022618</name>
</gene>
<dbReference type="InterPro" id="IPR017452">
    <property type="entry name" value="GPCR_Rhodpsn_7TM"/>
</dbReference>
<evidence type="ECO:0000256" key="10">
    <source>
        <dbReference type="SAM" id="Phobius"/>
    </source>
</evidence>
<dbReference type="PANTHER" id="PTHR24246">
    <property type="entry name" value="OLFACTORY RECEPTOR AND ADENOSINE RECEPTOR"/>
    <property type="match status" value="1"/>
</dbReference>
<dbReference type="SUPFAM" id="SSF81321">
    <property type="entry name" value="Family A G protein-coupled receptor-like"/>
    <property type="match status" value="1"/>
</dbReference>
<evidence type="ECO:0000256" key="2">
    <source>
        <dbReference type="ARBA" id="ARBA00022475"/>
    </source>
</evidence>
<dbReference type="AlphaFoldDB" id="A0A3M6T7K2"/>
<keyword evidence="7" id="KW-0675">Receptor</keyword>
<dbReference type="GO" id="GO:0004930">
    <property type="term" value="F:G protein-coupled receptor activity"/>
    <property type="evidence" value="ECO:0007669"/>
    <property type="project" value="UniProtKB-KW"/>
</dbReference>
<evidence type="ECO:0000256" key="1">
    <source>
        <dbReference type="ARBA" id="ARBA00004651"/>
    </source>
</evidence>
<dbReference type="Gene3D" id="1.20.1070.10">
    <property type="entry name" value="Rhodopsin 7-helix transmembrane proteins"/>
    <property type="match status" value="1"/>
</dbReference>
<keyword evidence="8" id="KW-0325">Glycoprotein</keyword>
<keyword evidence="3 10" id="KW-0812">Transmembrane</keyword>
<dbReference type="InterPro" id="IPR000276">
    <property type="entry name" value="GPCR_Rhodpsn"/>
</dbReference>
<proteinExistence type="predicted"/>
<evidence type="ECO:0000256" key="8">
    <source>
        <dbReference type="ARBA" id="ARBA00023180"/>
    </source>
</evidence>
<evidence type="ECO:0000256" key="6">
    <source>
        <dbReference type="ARBA" id="ARBA00023136"/>
    </source>
</evidence>
<feature type="transmembrane region" description="Helical" evidence="10">
    <location>
        <begin position="67"/>
        <end position="91"/>
    </location>
</feature>
<protein>
    <recommendedName>
        <fullName evidence="11">G-protein coupled receptors family 1 profile domain-containing protein</fullName>
    </recommendedName>
</protein>